<evidence type="ECO:0000313" key="4">
    <source>
        <dbReference type="Proteomes" id="UP001254564"/>
    </source>
</evidence>
<feature type="transmembrane region" description="Helical" evidence="1">
    <location>
        <begin position="308"/>
        <end position="324"/>
    </location>
</feature>
<organism evidence="3 4">
    <name type="scientific">Vreelandella vilamensis</name>
    <dbReference type="NCBI Taxonomy" id="531309"/>
    <lineage>
        <taxon>Bacteria</taxon>
        <taxon>Pseudomonadati</taxon>
        <taxon>Pseudomonadota</taxon>
        <taxon>Gammaproteobacteria</taxon>
        <taxon>Oceanospirillales</taxon>
        <taxon>Halomonadaceae</taxon>
        <taxon>Vreelandella</taxon>
    </lineage>
</organism>
<dbReference type="EC" id="2.3.1.-" evidence="3"/>
<feature type="transmembrane region" description="Helical" evidence="1">
    <location>
        <begin position="345"/>
        <end position="365"/>
    </location>
</feature>
<feature type="transmembrane region" description="Helical" evidence="1">
    <location>
        <begin position="218"/>
        <end position="235"/>
    </location>
</feature>
<keyword evidence="1" id="KW-1133">Transmembrane helix</keyword>
<feature type="transmembrane region" description="Helical" evidence="1">
    <location>
        <begin position="137"/>
        <end position="155"/>
    </location>
</feature>
<dbReference type="PANTHER" id="PTHR23028">
    <property type="entry name" value="ACETYLTRANSFERASE"/>
    <property type="match status" value="1"/>
</dbReference>
<reference evidence="3 4" key="1">
    <citation type="submission" date="2023-04" db="EMBL/GenBank/DDBJ databases">
        <title>A long-awaited taxogenomic arrangement of the family Halomonadaceae.</title>
        <authorList>
            <person name="De La Haba R."/>
            <person name="Chuvochina M."/>
            <person name="Wittouck S."/>
            <person name="Arahal D.R."/>
            <person name="Sanchez-Porro C."/>
            <person name="Hugenholtz P."/>
            <person name="Ventosa A."/>
        </authorList>
    </citation>
    <scope>NUCLEOTIDE SEQUENCE [LARGE SCALE GENOMIC DNA]</scope>
    <source>
        <strain evidence="3 4">DSM 21020</strain>
    </source>
</reference>
<name>A0ABU1H5H0_9GAMM</name>
<dbReference type="Pfam" id="PF01757">
    <property type="entry name" value="Acyl_transf_3"/>
    <property type="match status" value="1"/>
</dbReference>
<feature type="transmembrane region" description="Helical" evidence="1">
    <location>
        <begin position="31"/>
        <end position="51"/>
    </location>
</feature>
<keyword evidence="4" id="KW-1185">Reference proteome</keyword>
<accession>A0ABU1H5H0</accession>
<dbReference type="EMBL" id="JARWAN010000017">
    <property type="protein sequence ID" value="MDR5899551.1"/>
    <property type="molecule type" value="Genomic_DNA"/>
</dbReference>
<feature type="domain" description="Acyltransferase 3" evidence="2">
    <location>
        <begin position="6"/>
        <end position="320"/>
    </location>
</feature>
<dbReference type="RefSeq" id="WP_309656434.1">
    <property type="nucleotide sequence ID" value="NZ_JARWAN010000017.1"/>
</dbReference>
<sequence length="647" mass="74822">MEYRREVDGLRAIAVLPVILFHADFELFSGGYVGVDVFFVISGYLITLVIISDLEKQKFTIRKFYERRARRILPALFFVMLCCIPFAWIWMLPSQIEDFAQALIAISFFSSNILFWRKDDYFAPEAEENPLLHTWSLAVEEQFYIFFPILLLLLWRFGRNPIFYVVLALSALSLLLSEWGWRYSSSANFYLLPTRAWELGAGAICALLMHGKSQHENALLSGLGLFLILFSIFYYDETTPFPSLYTLAPVGGTALIIFYGASSTWVARFLSFPAFVGVGLISYSAYLWHQPLFAFARIKYFTPPPEEVMMILSFVSLGLAYFTWRYVEQPFRRKSLPLLPTRTGLFSTSGTVSFAFVSIGMYGVFTDGLYNLWIKNNPDSSHTYQIVKDIRYITKNGPGSQECRFNSSDFSRTVEKQLISCYEKHGPGTAVLGDSHGIDIYNGMHFHYEGEFLFGYTRGGCHPYTQEDWCQYEKITDFMERNPEVFSKLFYSQAGFFLLESDKEKSDRTMFSHVPITDPLDPDQFLINDRLIDYVLNYLENFTEVSRVVWIGPRLEPHIGKEYIVAKGCDHNYSLREGQYDVFKKLDNRIHAMAEDKEVYYVSQIDEVQFNIEKDLVNCDQIYWQDGDHWSLSGASLFVGRMIDKLK</sequence>
<dbReference type="InterPro" id="IPR002656">
    <property type="entry name" value="Acyl_transf_3_dom"/>
</dbReference>
<evidence type="ECO:0000259" key="2">
    <source>
        <dbReference type="Pfam" id="PF01757"/>
    </source>
</evidence>
<dbReference type="Proteomes" id="UP001254564">
    <property type="component" value="Unassembled WGS sequence"/>
</dbReference>
<comment type="caution">
    <text evidence="3">The sequence shown here is derived from an EMBL/GenBank/DDBJ whole genome shotgun (WGS) entry which is preliminary data.</text>
</comment>
<dbReference type="PANTHER" id="PTHR23028:SF53">
    <property type="entry name" value="ACYL_TRANSF_3 DOMAIN-CONTAINING PROTEIN"/>
    <property type="match status" value="1"/>
</dbReference>
<feature type="transmembrane region" description="Helical" evidence="1">
    <location>
        <begin position="72"/>
        <end position="93"/>
    </location>
</feature>
<dbReference type="GO" id="GO:0016746">
    <property type="term" value="F:acyltransferase activity"/>
    <property type="evidence" value="ECO:0007669"/>
    <property type="project" value="UniProtKB-KW"/>
</dbReference>
<feature type="transmembrane region" description="Helical" evidence="1">
    <location>
        <begin position="241"/>
        <end position="262"/>
    </location>
</feature>
<keyword evidence="3" id="KW-0808">Transferase</keyword>
<keyword evidence="3" id="KW-0012">Acyltransferase</keyword>
<feature type="transmembrane region" description="Helical" evidence="1">
    <location>
        <begin position="269"/>
        <end position="288"/>
    </location>
</feature>
<gene>
    <name evidence="3" type="ORF">QC823_11205</name>
</gene>
<evidence type="ECO:0000313" key="3">
    <source>
        <dbReference type="EMBL" id="MDR5899551.1"/>
    </source>
</evidence>
<dbReference type="InterPro" id="IPR050879">
    <property type="entry name" value="Acyltransferase_3"/>
</dbReference>
<keyword evidence="1" id="KW-0472">Membrane</keyword>
<proteinExistence type="predicted"/>
<evidence type="ECO:0000256" key="1">
    <source>
        <dbReference type="SAM" id="Phobius"/>
    </source>
</evidence>
<keyword evidence="1" id="KW-0812">Transmembrane</keyword>
<protein>
    <submittedName>
        <fullName evidence="3">Acyltransferase family protein</fullName>
        <ecNumber evidence="3">2.3.1.-</ecNumber>
    </submittedName>
</protein>
<feature type="transmembrane region" description="Helical" evidence="1">
    <location>
        <begin position="161"/>
        <end position="181"/>
    </location>
</feature>